<dbReference type="Proteomes" id="UP000019151">
    <property type="component" value="Chromosome"/>
</dbReference>
<dbReference type="InParanoid" id="W0RD58"/>
<organism evidence="2 3">
    <name type="scientific">Gemmatirosa kalamazoonensis</name>
    <dbReference type="NCBI Taxonomy" id="861299"/>
    <lineage>
        <taxon>Bacteria</taxon>
        <taxon>Pseudomonadati</taxon>
        <taxon>Gemmatimonadota</taxon>
        <taxon>Gemmatimonadia</taxon>
        <taxon>Gemmatimonadales</taxon>
        <taxon>Gemmatimonadaceae</taxon>
        <taxon>Gemmatirosa</taxon>
    </lineage>
</organism>
<dbReference type="SUPFAM" id="SSF47240">
    <property type="entry name" value="Ferritin-like"/>
    <property type="match status" value="1"/>
</dbReference>
<name>W0RD58_9BACT</name>
<feature type="compositionally biased region" description="Basic residues" evidence="1">
    <location>
        <begin position="177"/>
        <end position="198"/>
    </location>
</feature>
<dbReference type="InterPro" id="IPR047114">
    <property type="entry name" value="YciF"/>
</dbReference>
<dbReference type="InterPro" id="IPR010287">
    <property type="entry name" value="DUF892_YciF-like"/>
</dbReference>
<reference evidence="2 3" key="1">
    <citation type="journal article" date="2014" name="Genome Announc.">
        <title>Genome Sequence and Methylome of Soil Bacterium Gemmatirosa kalamazoonensis KBS708T, a Member of the Rarely Cultivated Gemmatimonadetes Phylum.</title>
        <authorList>
            <person name="Debruyn J.M."/>
            <person name="Radosevich M."/>
            <person name="Wommack K.E."/>
            <person name="Polson S.W."/>
            <person name="Hauser L.J."/>
            <person name="Fawaz M.N."/>
            <person name="Korlach J."/>
            <person name="Tsai Y.C."/>
        </authorList>
    </citation>
    <scope>NUCLEOTIDE SEQUENCE [LARGE SCALE GENOMIC DNA]</scope>
    <source>
        <strain evidence="2 3">KBS708</strain>
    </source>
</reference>
<evidence type="ECO:0000256" key="1">
    <source>
        <dbReference type="SAM" id="MobiDB-lite"/>
    </source>
</evidence>
<dbReference type="Gene3D" id="1.20.1260.10">
    <property type="match status" value="1"/>
</dbReference>
<dbReference type="AlphaFoldDB" id="W0RD58"/>
<feature type="region of interest" description="Disordered" evidence="1">
    <location>
        <begin position="170"/>
        <end position="224"/>
    </location>
</feature>
<sequence>MSVQSLPELLIHDLGDILFAERTILKALPKMIREVSGAEMRARLEQHYEETQQQVGNLELAFAALGERAQAQRCPGILGIIQEHDEFKSEEEPSKPIMEAFDLGAGLRVEHYEIAAYRSAIAIARNLGIPEVIDLLQRNLDQELAMASFIESNAAMALETARANAEAAAAKSASRGGAKKGGARKGGAKKGAVKRGAAKKGGASKRGGAKKATAKRGSTKRARR</sequence>
<protein>
    <recommendedName>
        <fullName evidence="4">Ferritin-like metal-binding protein YciE</fullName>
    </recommendedName>
</protein>
<dbReference type="InterPro" id="IPR009078">
    <property type="entry name" value="Ferritin-like_SF"/>
</dbReference>
<dbReference type="PATRIC" id="fig|861299.3.peg.1546"/>
<dbReference type="InterPro" id="IPR012347">
    <property type="entry name" value="Ferritin-like"/>
</dbReference>
<evidence type="ECO:0000313" key="2">
    <source>
        <dbReference type="EMBL" id="AHG89059.1"/>
    </source>
</evidence>
<dbReference type="eggNOG" id="COG3685">
    <property type="taxonomic scope" value="Bacteria"/>
</dbReference>
<dbReference type="STRING" id="861299.J421_1522"/>
<gene>
    <name evidence="2" type="ORF">J421_1522</name>
</gene>
<accession>W0RD58</accession>
<evidence type="ECO:0000313" key="3">
    <source>
        <dbReference type="Proteomes" id="UP000019151"/>
    </source>
</evidence>
<proteinExistence type="predicted"/>
<dbReference type="KEGG" id="gba:J421_1522"/>
<dbReference type="HOGENOM" id="CLU_102561_0_0_0"/>
<dbReference type="EMBL" id="CP007128">
    <property type="protein sequence ID" value="AHG89059.1"/>
    <property type="molecule type" value="Genomic_DNA"/>
</dbReference>
<evidence type="ECO:0008006" key="4">
    <source>
        <dbReference type="Google" id="ProtNLM"/>
    </source>
</evidence>
<feature type="compositionally biased region" description="Basic residues" evidence="1">
    <location>
        <begin position="207"/>
        <end position="224"/>
    </location>
</feature>
<dbReference type="PANTHER" id="PTHR30565:SF9">
    <property type="entry name" value="PROTEIN YCIF"/>
    <property type="match status" value="1"/>
</dbReference>
<keyword evidence="3" id="KW-1185">Reference proteome</keyword>
<dbReference type="PANTHER" id="PTHR30565">
    <property type="entry name" value="PROTEIN YCIF"/>
    <property type="match status" value="1"/>
</dbReference>
<dbReference type="Pfam" id="PF05974">
    <property type="entry name" value="DUF892"/>
    <property type="match status" value="1"/>
</dbReference>